<dbReference type="RefSeq" id="WP_133163438.1">
    <property type="nucleotide sequence ID" value="NZ_PTRA01000006.1"/>
</dbReference>
<gene>
    <name evidence="5" type="ORF">C5O19_22835</name>
</gene>
<keyword evidence="5" id="KW-0808">Transferase</keyword>
<evidence type="ECO:0000256" key="2">
    <source>
        <dbReference type="ARBA" id="ARBA00012438"/>
    </source>
</evidence>
<dbReference type="InterPro" id="IPR003661">
    <property type="entry name" value="HisK_dim/P_dom"/>
</dbReference>
<reference evidence="6" key="1">
    <citation type="submission" date="2018-02" db="EMBL/GenBank/DDBJ databases">
        <title>Genome sequencing of Solimonas sp. HR-BB.</title>
        <authorList>
            <person name="Lee Y."/>
            <person name="Jeon C.O."/>
        </authorList>
    </citation>
    <scope>NUCLEOTIDE SEQUENCE [LARGE SCALE GENOMIC DNA]</scope>
    <source>
        <strain evidence="6">HR-U</strain>
    </source>
</reference>
<name>A0A2S7IGQ5_9BACT</name>
<dbReference type="InterPro" id="IPR029016">
    <property type="entry name" value="GAF-like_dom_sf"/>
</dbReference>
<dbReference type="EC" id="2.7.13.3" evidence="2"/>
<dbReference type="PANTHER" id="PTHR43102:SF2">
    <property type="entry name" value="GAF DOMAIN-CONTAINING PROTEIN"/>
    <property type="match status" value="1"/>
</dbReference>
<dbReference type="Proteomes" id="UP000239590">
    <property type="component" value="Unassembled WGS sequence"/>
</dbReference>
<comment type="caution">
    <text evidence="5">The sequence shown here is derived from an EMBL/GenBank/DDBJ whole genome shotgun (WGS) entry which is preliminary data.</text>
</comment>
<protein>
    <recommendedName>
        <fullName evidence="2">histidine kinase</fullName>
        <ecNumber evidence="2">2.7.13.3</ecNumber>
    </recommendedName>
</protein>
<accession>A0A2S7IGQ5</accession>
<comment type="catalytic activity">
    <reaction evidence="1">
        <text>ATP + protein L-histidine = ADP + protein N-phospho-L-histidine.</text>
        <dbReference type="EC" id="2.7.13.3"/>
    </reaction>
</comment>
<evidence type="ECO:0000313" key="6">
    <source>
        <dbReference type="Proteomes" id="UP000239590"/>
    </source>
</evidence>
<dbReference type="AlphaFoldDB" id="A0A2S7IGQ5"/>
<dbReference type="InterPro" id="IPR003018">
    <property type="entry name" value="GAF"/>
</dbReference>
<keyword evidence="6" id="KW-1185">Reference proteome</keyword>
<dbReference type="SMART" id="SM00065">
    <property type="entry name" value="GAF"/>
    <property type="match status" value="1"/>
</dbReference>
<evidence type="ECO:0000259" key="4">
    <source>
        <dbReference type="SMART" id="SM00065"/>
    </source>
</evidence>
<dbReference type="PANTHER" id="PTHR43102">
    <property type="entry name" value="SLR1143 PROTEIN"/>
    <property type="match status" value="1"/>
</dbReference>
<dbReference type="Gene3D" id="1.10.287.130">
    <property type="match status" value="1"/>
</dbReference>
<evidence type="ECO:0000313" key="5">
    <source>
        <dbReference type="EMBL" id="PQA54582.1"/>
    </source>
</evidence>
<dbReference type="Pfam" id="PF01590">
    <property type="entry name" value="GAF"/>
    <property type="match status" value="1"/>
</dbReference>
<proteinExistence type="predicted"/>
<evidence type="ECO:0000256" key="3">
    <source>
        <dbReference type="SAM" id="Coils"/>
    </source>
</evidence>
<feature type="non-terminal residue" evidence="5">
    <location>
        <position position="205"/>
    </location>
</feature>
<keyword evidence="5" id="KW-0418">Kinase</keyword>
<dbReference type="GO" id="GO:0000155">
    <property type="term" value="F:phosphorelay sensor kinase activity"/>
    <property type="evidence" value="ECO:0007669"/>
    <property type="project" value="InterPro"/>
</dbReference>
<evidence type="ECO:0000256" key="1">
    <source>
        <dbReference type="ARBA" id="ARBA00000085"/>
    </source>
</evidence>
<feature type="domain" description="GAF" evidence="4">
    <location>
        <begin position="26"/>
        <end position="169"/>
    </location>
</feature>
<dbReference type="SUPFAM" id="SSF47384">
    <property type="entry name" value="Homodimeric domain of signal transducing histidine kinase"/>
    <property type="match status" value="1"/>
</dbReference>
<dbReference type="SUPFAM" id="SSF55781">
    <property type="entry name" value="GAF domain-like"/>
    <property type="match status" value="1"/>
</dbReference>
<organism evidence="5 6">
    <name type="scientific">Siphonobacter curvatus</name>
    <dbReference type="NCBI Taxonomy" id="2094562"/>
    <lineage>
        <taxon>Bacteria</taxon>
        <taxon>Pseudomonadati</taxon>
        <taxon>Bacteroidota</taxon>
        <taxon>Cytophagia</taxon>
        <taxon>Cytophagales</taxon>
        <taxon>Cytophagaceae</taxon>
        <taxon>Siphonobacter</taxon>
    </lineage>
</organism>
<dbReference type="EMBL" id="PTRA01000006">
    <property type="protein sequence ID" value="PQA54582.1"/>
    <property type="molecule type" value="Genomic_DNA"/>
</dbReference>
<dbReference type="OrthoDB" id="9811889at2"/>
<dbReference type="Gene3D" id="3.30.450.40">
    <property type="match status" value="1"/>
</dbReference>
<keyword evidence="3" id="KW-0175">Coiled coil</keyword>
<sequence>MIEPAIPNNESERLAALEEYKIMDSLPEMAYDAITRLASEICGTPISLITLLDQSRQWFKSKQGLQVSETPRELAFCSHAILTPNVPFIIADAREDERFHDNPLTTGEPHVIFYAGIPLITPEGYPLGSLCVIDEKPKQLSEDQLQALKDLSYQVVMLLELRRKHFQAERARAEAEDARQAKARFLSTMSHEIRNALSPIIGSVG</sequence>
<dbReference type="CDD" id="cd00082">
    <property type="entry name" value="HisKA"/>
    <property type="match status" value="1"/>
</dbReference>
<feature type="coiled-coil region" evidence="3">
    <location>
        <begin position="156"/>
        <end position="188"/>
    </location>
</feature>
<dbReference type="InterPro" id="IPR036097">
    <property type="entry name" value="HisK_dim/P_sf"/>
</dbReference>